<dbReference type="PANTHER" id="PTHR46211">
    <property type="entry name" value="GLYCEROPHOSPHORYL DIESTER PHOSPHODIESTERASE"/>
    <property type="match status" value="1"/>
</dbReference>
<dbReference type="EMBL" id="JARPYT010000012">
    <property type="protein sequence ID" value="MDT2637692.1"/>
    <property type="molecule type" value="Genomic_DNA"/>
</dbReference>
<comment type="caution">
    <text evidence="4">The sequence shown here is derived from an EMBL/GenBank/DDBJ whole genome shotgun (WGS) entry which is preliminary data.</text>
</comment>
<feature type="transmembrane region" description="Helical" evidence="1">
    <location>
        <begin position="177"/>
        <end position="205"/>
    </location>
</feature>
<reference evidence="4 6" key="1">
    <citation type="submission" date="2023-03" db="EMBL/GenBank/DDBJ databases">
        <authorList>
            <person name="Shen W."/>
            <person name="Cai J."/>
        </authorList>
    </citation>
    <scope>NUCLEOTIDE SEQUENCE</scope>
    <source>
        <strain evidence="4">P55-2</strain>
        <strain evidence="3 6">P72-2</strain>
    </source>
</reference>
<feature type="transmembrane region" description="Helical" evidence="1">
    <location>
        <begin position="211"/>
        <end position="233"/>
    </location>
</feature>
<feature type="transmembrane region" description="Helical" evidence="1">
    <location>
        <begin position="20"/>
        <end position="38"/>
    </location>
</feature>
<dbReference type="Gene3D" id="3.20.20.190">
    <property type="entry name" value="Phosphatidylinositol (PI) phosphodiesterase"/>
    <property type="match status" value="1"/>
</dbReference>
<dbReference type="GO" id="GO:0008081">
    <property type="term" value="F:phosphoric diester hydrolase activity"/>
    <property type="evidence" value="ECO:0007669"/>
    <property type="project" value="InterPro"/>
</dbReference>
<dbReference type="Proteomes" id="UP001245561">
    <property type="component" value="Unassembled WGS sequence"/>
</dbReference>
<sequence length="522" mass="60871">MNSIRQQLTHFFSTFSLNSFLLLSFGLPFLTEGLFLFLRQSFLNNSYHSFYRLLFFALIFLYSLVFNQLQTHETFQKNFSLASVFISFIFWLLLSPIFFFRFYQLFLVWQPLPAQILSFLFLYRWKVLPAIILLYLIILYLLYRSILTPRYLKEGHPLKTGIQLSWTKTKNSVIKHVIFFLILPAAFLLTNFLLKGAFIAATQILTGSVTAMLLLLLHRVLQNMLWALFFLYLLAADKKRRITTSRTKISSTWLRLMILACLSLYFFHYEAIYHTQRATEPLTISHRGVTNRNGLQNSLAALKKTHTTSQPDFIEMDVQETVDHQLVVIHDEDLKTLAHKNLRIDETTWSELKEISLKENGYTSKISLFSDYLAAANRLNQRLLIELKVTAKTKKTIVQRLLPFKNQLTDHQLQSMDLNTANQMKKNFPIIKVGYILPFNLLGSPKNTLDFINIEAQTAHSDLIQYLRQQKQEIYVWSIDSKQQAAAFHFQRVHGLLSDDLSMLSAVPDDIRSRTASILYFD</sequence>
<feature type="domain" description="GP-PDE" evidence="2">
    <location>
        <begin position="281"/>
        <end position="508"/>
    </location>
</feature>
<keyword evidence="6" id="KW-1185">Reference proteome</keyword>
<protein>
    <submittedName>
        <fullName evidence="4">Glycerophosphodiester phosphodiesterase family protein</fullName>
    </submittedName>
</protein>
<dbReference type="Pfam" id="PF03009">
    <property type="entry name" value="GDPD"/>
    <property type="match status" value="1"/>
</dbReference>
<proteinExistence type="predicted"/>
<dbReference type="SUPFAM" id="SSF51695">
    <property type="entry name" value="PLC-like phosphodiesterases"/>
    <property type="match status" value="1"/>
</dbReference>
<feature type="transmembrane region" description="Helical" evidence="1">
    <location>
        <begin position="50"/>
        <end position="69"/>
    </location>
</feature>
<evidence type="ECO:0000313" key="6">
    <source>
        <dbReference type="Proteomes" id="UP001256547"/>
    </source>
</evidence>
<dbReference type="InterPro" id="IPR017946">
    <property type="entry name" value="PLC-like_Pdiesterase_TIM-brl"/>
</dbReference>
<dbReference type="AlphaFoldDB" id="A0AAP5KSN9"/>
<evidence type="ECO:0000313" key="3">
    <source>
        <dbReference type="EMBL" id="MDT2597886.1"/>
    </source>
</evidence>
<name>A0AAP5KSN9_9ENTE</name>
<evidence type="ECO:0000259" key="2">
    <source>
        <dbReference type="PROSITE" id="PS51704"/>
    </source>
</evidence>
<evidence type="ECO:0000313" key="5">
    <source>
        <dbReference type="Proteomes" id="UP001245561"/>
    </source>
</evidence>
<dbReference type="InterPro" id="IPR030395">
    <property type="entry name" value="GP_PDE_dom"/>
</dbReference>
<feature type="transmembrane region" description="Helical" evidence="1">
    <location>
        <begin position="81"/>
        <end position="103"/>
    </location>
</feature>
<keyword evidence="1" id="KW-1133">Transmembrane helix</keyword>
<feature type="transmembrane region" description="Helical" evidence="1">
    <location>
        <begin position="123"/>
        <end position="143"/>
    </location>
</feature>
<evidence type="ECO:0000313" key="4">
    <source>
        <dbReference type="EMBL" id="MDT2637692.1"/>
    </source>
</evidence>
<accession>A0AAP5KSN9</accession>
<keyword evidence="1" id="KW-0812">Transmembrane</keyword>
<dbReference type="EMBL" id="JARPYR010000038">
    <property type="protein sequence ID" value="MDT2597886.1"/>
    <property type="molecule type" value="Genomic_DNA"/>
</dbReference>
<organism evidence="4 5">
    <name type="scientific">Enterococcus dongliensis</name>
    <dbReference type="NCBI Taxonomy" id="2559925"/>
    <lineage>
        <taxon>Bacteria</taxon>
        <taxon>Bacillati</taxon>
        <taxon>Bacillota</taxon>
        <taxon>Bacilli</taxon>
        <taxon>Lactobacillales</taxon>
        <taxon>Enterococcaceae</taxon>
        <taxon>Enterococcus</taxon>
    </lineage>
</organism>
<evidence type="ECO:0000256" key="1">
    <source>
        <dbReference type="SAM" id="Phobius"/>
    </source>
</evidence>
<keyword evidence="1" id="KW-0472">Membrane</keyword>
<feature type="transmembrane region" description="Helical" evidence="1">
    <location>
        <begin position="253"/>
        <end position="269"/>
    </location>
</feature>
<dbReference type="GO" id="GO:0006629">
    <property type="term" value="P:lipid metabolic process"/>
    <property type="evidence" value="ECO:0007669"/>
    <property type="project" value="InterPro"/>
</dbReference>
<dbReference type="Proteomes" id="UP001256547">
    <property type="component" value="Unassembled WGS sequence"/>
</dbReference>
<dbReference type="PANTHER" id="PTHR46211:SF8">
    <property type="entry name" value="PHOSPHODIESTERASE"/>
    <property type="match status" value="1"/>
</dbReference>
<gene>
    <name evidence="4" type="ORF">P7D36_09330</name>
    <name evidence="3" type="ORF">P7D39_12845</name>
</gene>
<dbReference type="RefSeq" id="WP_137604397.1">
    <property type="nucleotide sequence ID" value="NZ_JARPYR010000038.1"/>
</dbReference>
<dbReference type="PROSITE" id="PS51704">
    <property type="entry name" value="GP_PDE"/>
    <property type="match status" value="1"/>
</dbReference>